<dbReference type="GO" id="GO:0004066">
    <property type="term" value="F:asparagine synthase (glutamine-hydrolyzing) activity"/>
    <property type="evidence" value="ECO:0007669"/>
    <property type="project" value="InterPro"/>
</dbReference>
<dbReference type="AlphaFoldDB" id="A0A7S7L9P0"/>
<name>A0A7S7L9P0_9BACI</name>
<dbReference type="InterPro" id="IPR014729">
    <property type="entry name" value="Rossmann-like_a/b/a_fold"/>
</dbReference>
<protein>
    <recommendedName>
        <fullName evidence="1">Asparagine synthetase domain-containing protein</fullName>
    </recommendedName>
</protein>
<dbReference type="Gene3D" id="3.40.50.620">
    <property type="entry name" value="HUPs"/>
    <property type="match status" value="1"/>
</dbReference>
<evidence type="ECO:0000259" key="1">
    <source>
        <dbReference type="Pfam" id="PF00733"/>
    </source>
</evidence>
<dbReference type="EMBL" id="CP063356">
    <property type="protein sequence ID" value="QOY36881.1"/>
    <property type="molecule type" value="Genomic_DNA"/>
</dbReference>
<dbReference type="InterPro" id="IPR001962">
    <property type="entry name" value="Asn_synthase"/>
</dbReference>
<gene>
    <name evidence="2" type="ORF">AWH56_004315</name>
</gene>
<dbReference type="Pfam" id="PF00733">
    <property type="entry name" value="Asn_synthase"/>
    <property type="match status" value="1"/>
</dbReference>
<dbReference type="GO" id="GO:0006529">
    <property type="term" value="P:asparagine biosynthetic process"/>
    <property type="evidence" value="ECO:0007669"/>
    <property type="project" value="InterPro"/>
</dbReference>
<dbReference type="SUPFAM" id="SSF52402">
    <property type="entry name" value="Adenine nucleotide alpha hydrolases-like"/>
    <property type="match status" value="1"/>
</dbReference>
<feature type="domain" description="Asparagine synthetase" evidence="1">
    <location>
        <begin position="15"/>
        <end position="47"/>
    </location>
</feature>
<organism evidence="2">
    <name type="scientific">Anaerobacillus isosaccharinicus</name>
    <dbReference type="NCBI Taxonomy" id="1532552"/>
    <lineage>
        <taxon>Bacteria</taxon>
        <taxon>Bacillati</taxon>
        <taxon>Bacillota</taxon>
        <taxon>Bacilli</taxon>
        <taxon>Bacillales</taxon>
        <taxon>Bacillaceae</taxon>
        <taxon>Anaerobacillus</taxon>
    </lineage>
</organism>
<accession>A0A7S7L9P0</accession>
<reference evidence="2" key="1">
    <citation type="journal article" date="2017" name="Genome Announc.">
        <title>Draft Genome Sequences of Four Alkaliphilic Bacteria Belonging to the Anaerobacillus Genus.</title>
        <authorList>
            <person name="Bassil N.M."/>
            <person name="Lloyd J.R."/>
        </authorList>
    </citation>
    <scope>NUCLEOTIDE SEQUENCE [LARGE SCALE GENOMIC DNA]</scope>
    <source>
        <strain evidence="2">NB2006</strain>
    </source>
</reference>
<evidence type="ECO:0000313" key="2">
    <source>
        <dbReference type="EMBL" id="QOY36881.1"/>
    </source>
</evidence>
<sequence>MILLPAAIPLYFVANQKFVLRKALEEIVPDQVVNRKKTGFPVPIRHWPQDW</sequence>
<reference evidence="2" key="3">
    <citation type="submission" date="2020-10" db="EMBL/GenBank/DDBJ databases">
        <authorList>
            <person name="Bassil N.M."/>
            <person name="Lloyd J.R."/>
        </authorList>
    </citation>
    <scope>NUCLEOTIDE SEQUENCE</scope>
    <source>
        <strain evidence="2">NB2006</strain>
    </source>
</reference>
<reference evidence="2" key="2">
    <citation type="journal article" date="2019" name="Int. J. Syst. Evol. Microbiol.">
        <title>Anaerobacillus isosaccharinicus sp. nov., an alkaliphilic bacterium which degrades isosaccharinic acid.</title>
        <authorList>
            <person name="Bassil N.M."/>
            <person name="Lloyd J.R."/>
        </authorList>
    </citation>
    <scope>NUCLEOTIDE SEQUENCE [LARGE SCALE GENOMIC DNA]</scope>
    <source>
        <strain evidence="2">NB2006</strain>
    </source>
</reference>
<proteinExistence type="predicted"/>